<keyword evidence="9" id="KW-1185">Reference proteome</keyword>
<evidence type="ECO:0000313" key="9">
    <source>
        <dbReference type="Proteomes" id="UP000504607"/>
    </source>
</evidence>
<dbReference type="Proteomes" id="UP000504607">
    <property type="component" value="Chromosome 16"/>
</dbReference>
<comment type="catalytic activity">
    <reaction evidence="5">
        <text>(E)-4-coumarate + ATP + CoA = (E)-4-coumaroyl-CoA + AMP + diphosphate</text>
        <dbReference type="Rhea" id="RHEA:19641"/>
        <dbReference type="ChEBI" id="CHEBI:12876"/>
        <dbReference type="ChEBI" id="CHEBI:30616"/>
        <dbReference type="ChEBI" id="CHEBI:33019"/>
        <dbReference type="ChEBI" id="CHEBI:57287"/>
        <dbReference type="ChEBI" id="CHEBI:85008"/>
        <dbReference type="ChEBI" id="CHEBI:456215"/>
        <dbReference type="EC" id="6.2.1.12"/>
    </reaction>
    <physiologicalReaction direction="left-to-right" evidence="5">
        <dbReference type="Rhea" id="RHEA:19642"/>
    </physiologicalReaction>
</comment>
<gene>
    <name evidence="10" type="primary">LOC105059135</name>
</gene>
<dbReference type="GeneID" id="105059135"/>
<proteinExistence type="inferred from homology"/>
<evidence type="ECO:0000256" key="2">
    <source>
        <dbReference type="ARBA" id="ARBA00012959"/>
    </source>
</evidence>
<keyword evidence="6" id="KW-0472">Membrane</keyword>
<name>A0A6I9SCA0_ELAGV</name>
<dbReference type="KEGG" id="egu:105059135"/>
<dbReference type="Pfam" id="PF00501">
    <property type="entry name" value="AMP-binding"/>
    <property type="match status" value="1"/>
</dbReference>
<evidence type="ECO:0000313" key="10">
    <source>
        <dbReference type="RefSeq" id="XP_010940654.1"/>
    </source>
</evidence>
<dbReference type="PANTHER" id="PTHR24096:SF338">
    <property type="entry name" value="4-COUMARATE--COA LIGASE-LIKE 8-RELATED"/>
    <property type="match status" value="1"/>
</dbReference>
<dbReference type="RefSeq" id="XP_010940654.1">
    <property type="nucleotide sequence ID" value="XM_010942352.2"/>
</dbReference>
<keyword evidence="3" id="KW-0436">Ligase</keyword>
<dbReference type="InParanoid" id="A0A6I9SCA0"/>
<dbReference type="GO" id="GO:0009698">
    <property type="term" value="P:phenylpropanoid metabolic process"/>
    <property type="evidence" value="ECO:0007669"/>
    <property type="project" value="UniProtKB-ARBA"/>
</dbReference>
<feature type="transmembrane region" description="Helical" evidence="6">
    <location>
        <begin position="236"/>
        <end position="256"/>
    </location>
</feature>
<feature type="domain" description="AMP-binding enzyme C-terminal" evidence="8">
    <location>
        <begin position="447"/>
        <end position="522"/>
    </location>
</feature>
<dbReference type="PANTHER" id="PTHR24096">
    <property type="entry name" value="LONG-CHAIN-FATTY-ACID--COA LIGASE"/>
    <property type="match status" value="1"/>
</dbReference>
<evidence type="ECO:0000256" key="3">
    <source>
        <dbReference type="ARBA" id="ARBA00022598"/>
    </source>
</evidence>
<dbReference type="OrthoDB" id="10253869at2759"/>
<dbReference type="Gene3D" id="3.30.300.30">
    <property type="match status" value="1"/>
</dbReference>
<protein>
    <recommendedName>
        <fullName evidence="2">4-coumarate--CoA ligase</fullName>
        <ecNumber evidence="2">6.2.1.12</ecNumber>
    </recommendedName>
</protein>
<sequence length="544" mass="58715">MAGSSFITREERSFFCPSTGIYNGPWSSSLAPTPPLSLPQFLLSHSASSSSSKPAFIDAETGVALTFANLRALTAAAARALAVLGVRRGDVVLHVSPNSLHFPALVLAVMSLGAVFSTANFLQTRSEIQSQVQDSGPVLILTTADLAPKLDGLIPRPPTLIDQFLASLSIDRNAPVEFPGVGPADPAALMYSSGTTGKSKGVVSSHGNLVAMASVLRHVWGRREEVYACVVPLSHMFGFSVFVCGAVAAGATVVVLRRYALDELLMAVEEHRVTLLPAVPPMVVQLARSGGVARANYDLRSLREVISSGAPLGRDNMERFADAYPGITLSQCYGLTETSGPVTVCHGLKGRFQISIGRLIPTVEAKIVHVRTGKALPPNEHGELCLRGPPVMQGYLKNQEATSLAIDEEGWLRTGDLCYIDTQGHVYVVDRIKELIKYKAYQVAPAELEEVLSTHPEILDVAVTPYPDEEAGEIPMACVVRKAGSKIREEDIISFMEKKVAPYKKIRKVLFVEIIPRSPSGKILRRHLKATVMQHRKLGISARL</sequence>
<keyword evidence="4" id="KW-0067">ATP-binding</keyword>
<comment type="similarity">
    <text evidence="1">Belongs to the ATP-dependent AMP-binding enzyme family.</text>
</comment>
<feature type="domain" description="AMP-dependent synthetase/ligase" evidence="7">
    <location>
        <begin position="45"/>
        <end position="396"/>
    </location>
</feature>
<evidence type="ECO:0000256" key="6">
    <source>
        <dbReference type="SAM" id="Phobius"/>
    </source>
</evidence>
<dbReference type="Gene3D" id="3.40.50.12780">
    <property type="entry name" value="N-terminal domain of ligase-like"/>
    <property type="match status" value="1"/>
</dbReference>
<dbReference type="InterPro" id="IPR000873">
    <property type="entry name" value="AMP-dep_synth/lig_dom"/>
</dbReference>
<reference evidence="10" key="1">
    <citation type="submission" date="2025-08" db="UniProtKB">
        <authorList>
            <consortium name="RefSeq"/>
        </authorList>
    </citation>
    <scope>IDENTIFICATION</scope>
</reference>
<evidence type="ECO:0000256" key="1">
    <source>
        <dbReference type="ARBA" id="ARBA00006432"/>
    </source>
</evidence>
<dbReference type="InterPro" id="IPR042099">
    <property type="entry name" value="ANL_N_sf"/>
</dbReference>
<dbReference type="FunFam" id="3.30.300.30:FF:000007">
    <property type="entry name" value="4-coumarate--CoA ligase 2"/>
    <property type="match status" value="1"/>
</dbReference>
<dbReference type="GO" id="GO:0005524">
    <property type="term" value="F:ATP binding"/>
    <property type="evidence" value="ECO:0007669"/>
    <property type="project" value="UniProtKB-KW"/>
</dbReference>
<dbReference type="GO" id="GO:0016207">
    <property type="term" value="F:4-coumarate-CoA ligase activity"/>
    <property type="evidence" value="ECO:0007669"/>
    <property type="project" value="UniProtKB-EC"/>
</dbReference>
<dbReference type="PROSITE" id="PS00455">
    <property type="entry name" value="AMP_BINDING"/>
    <property type="match status" value="1"/>
</dbReference>
<dbReference type="EC" id="6.2.1.12" evidence="2"/>
<evidence type="ECO:0000256" key="4">
    <source>
        <dbReference type="ARBA" id="ARBA00022840"/>
    </source>
</evidence>
<accession>A0A6I9SCA0</accession>
<keyword evidence="6" id="KW-1133">Transmembrane helix</keyword>
<dbReference type="AlphaFoldDB" id="A0A6I9SCA0"/>
<keyword evidence="6" id="KW-0812">Transmembrane</keyword>
<dbReference type="GO" id="GO:0005777">
    <property type="term" value="C:peroxisome"/>
    <property type="evidence" value="ECO:0007669"/>
    <property type="project" value="TreeGrafter"/>
</dbReference>
<evidence type="ECO:0000259" key="8">
    <source>
        <dbReference type="Pfam" id="PF13193"/>
    </source>
</evidence>
<evidence type="ECO:0000256" key="5">
    <source>
        <dbReference type="ARBA" id="ARBA00034252"/>
    </source>
</evidence>
<evidence type="ECO:0000259" key="7">
    <source>
        <dbReference type="Pfam" id="PF00501"/>
    </source>
</evidence>
<dbReference type="InterPro" id="IPR020845">
    <property type="entry name" value="AMP-binding_CS"/>
</dbReference>
<dbReference type="Pfam" id="PF13193">
    <property type="entry name" value="AMP-binding_C"/>
    <property type="match status" value="1"/>
</dbReference>
<dbReference type="FunCoup" id="A0A6I9SCA0">
    <property type="interactions" value="785"/>
</dbReference>
<dbReference type="InterPro" id="IPR045851">
    <property type="entry name" value="AMP-bd_C_sf"/>
</dbReference>
<dbReference type="SUPFAM" id="SSF56801">
    <property type="entry name" value="Acetyl-CoA synthetase-like"/>
    <property type="match status" value="1"/>
</dbReference>
<dbReference type="GO" id="GO:0106290">
    <property type="term" value="F:trans-cinnamate-CoA ligase activity"/>
    <property type="evidence" value="ECO:0007669"/>
    <property type="project" value="UniProtKB-ARBA"/>
</dbReference>
<keyword evidence="4" id="KW-0547">Nucleotide-binding</keyword>
<organism evidence="9 10">
    <name type="scientific">Elaeis guineensis var. tenera</name>
    <name type="common">Oil palm</name>
    <dbReference type="NCBI Taxonomy" id="51953"/>
    <lineage>
        <taxon>Eukaryota</taxon>
        <taxon>Viridiplantae</taxon>
        <taxon>Streptophyta</taxon>
        <taxon>Embryophyta</taxon>
        <taxon>Tracheophyta</taxon>
        <taxon>Spermatophyta</taxon>
        <taxon>Magnoliopsida</taxon>
        <taxon>Liliopsida</taxon>
        <taxon>Arecaceae</taxon>
        <taxon>Arecoideae</taxon>
        <taxon>Cocoseae</taxon>
        <taxon>Elaeidinae</taxon>
        <taxon>Elaeis</taxon>
    </lineage>
</organism>
<dbReference type="InterPro" id="IPR025110">
    <property type="entry name" value="AMP-bd_C"/>
</dbReference>